<proteinExistence type="predicted"/>
<name>A0A1G6RWA4_9BACL</name>
<sequence length="264" mass="28801">MIDTLGKQVNAIMQDAKRRALIFLVMALALAAIAGFLFLQKVSAVDARLGDRATVWVAKQTIPPREPLKAQYFEAMKVPEQFVQDSIVTDLKAVEMGEYTYSIDQLISVAPMSEGDVLTDNVLKTKSFLSSENKRMVTLVRSDRLRFDGSLDINDHVDIIVSEEGKGTYTFLKDVPIVGMTEDGSGIGVEVSLKEAEKLIDKENFAISIRVLKAPSEQSKGSSGQSPKQTLPNQNPSPNANDKDEQPVQNGGNQKEGDGTAPSQ</sequence>
<keyword evidence="2" id="KW-0812">Transmembrane</keyword>
<dbReference type="EMBL" id="FMZA01000032">
    <property type="protein sequence ID" value="SDD08711.1"/>
    <property type="molecule type" value="Genomic_DNA"/>
</dbReference>
<keyword evidence="4" id="KW-1185">Reference proteome</keyword>
<evidence type="ECO:0000313" key="3">
    <source>
        <dbReference type="EMBL" id="SDD08711.1"/>
    </source>
</evidence>
<feature type="compositionally biased region" description="Polar residues" evidence="1">
    <location>
        <begin position="229"/>
        <end position="240"/>
    </location>
</feature>
<evidence type="ECO:0000256" key="1">
    <source>
        <dbReference type="SAM" id="MobiDB-lite"/>
    </source>
</evidence>
<dbReference type="Proteomes" id="UP000199387">
    <property type="component" value="Unassembled WGS sequence"/>
</dbReference>
<evidence type="ECO:0000256" key="2">
    <source>
        <dbReference type="SAM" id="Phobius"/>
    </source>
</evidence>
<gene>
    <name evidence="3" type="ORF">SAMN04488112_1328</name>
</gene>
<dbReference type="STRING" id="1236220.SAMN04488112_1328"/>
<keyword evidence="2" id="KW-1133">Transmembrane helix</keyword>
<keyword evidence="2" id="KW-0472">Membrane</keyword>
<reference evidence="3 4" key="1">
    <citation type="submission" date="2016-10" db="EMBL/GenBank/DDBJ databases">
        <authorList>
            <person name="de Groot N.N."/>
        </authorList>
    </citation>
    <scope>NUCLEOTIDE SEQUENCE [LARGE SCALE GENOMIC DNA]</scope>
    <source>
        <strain evidence="3 4">DSM 45514</strain>
    </source>
</reference>
<evidence type="ECO:0000313" key="4">
    <source>
        <dbReference type="Proteomes" id="UP000199387"/>
    </source>
</evidence>
<feature type="transmembrane region" description="Helical" evidence="2">
    <location>
        <begin position="20"/>
        <end position="39"/>
    </location>
</feature>
<protein>
    <submittedName>
        <fullName evidence="3">Pilus assembly protein CpaB</fullName>
    </submittedName>
</protein>
<feature type="region of interest" description="Disordered" evidence="1">
    <location>
        <begin position="215"/>
        <end position="264"/>
    </location>
</feature>
<dbReference type="CDD" id="cd11614">
    <property type="entry name" value="SAF_CpaB_FlgA_like"/>
    <property type="match status" value="1"/>
</dbReference>
<accession>A0A1G6RWA4</accession>
<feature type="compositionally biased region" description="Low complexity" evidence="1">
    <location>
        <begin position="215"/>
        <end position="228"/>
    </location>
</feature>
<organism evidence="3 4">
    <name type="scientific">Melghirimyces thermohalophilus</name>
    <dbReference type="NCBI Taxonomy" id="1236220"/>
    <lineage>
        <taxon>Bacteria</taxon>
        <taxon>Bacillati</taxon>
        <taxon>Bacillota</taxon>
        <taxon>Bacilli</taxon>
        <taxon>Bacillales</taxon>
        <taxon>Thermoactinomycetaceae</taxon>
        <taxon>Melghirimyces</taxon>
    </lineage>
</organism>
<dbReference type="AlphaFoldDB" id="A0A1G6RWA4"/>